<dbReference type="Proteomes" id="UP000464597">
    <property type="component" value="Chromosome"/>
</dbReference>
<organism evidence="3 4">
    <name type="scientific">Rathayibacter festucae</name>
    <dbReference type="NCBI Taxonomy" id="110937"/>
    <lineage>
        <taxon>Bacteria</taxon>
        <taxon>Bacillati</taxon>
        <taxon>Actinomycetota</taxon>
        <taxon>Actinomycetes</taxon>
        <taxon>Micrococcales</taxon>
        <taxon>Microbacteriaceae</taxon>
        <taxon>Rathayibacter</taxon>
    </lineage>
</organism>
<dbReference type="InterPro" id="IPR000914">
    <property type="entry name" value="SBP_5_dom"/>
</dbReference>
<dbReference type="PIRSF" id="PIRSF002741">
    <property type="entry name" value="MppA"/>
    <property type="match status" value="1"/>
</dbReference>
<dbReference type="CDD" id="cd00995">
    <property type="entry name" value="PBP2_NikA_DppA_OppA_like"/>
    <property type="match status" value="1"/>
</dbReference>
<sequence>MPRSTQPRRTLRRSARRRLAAAAAPAAALALLLSACSGPASSSDAGAAKDSIVVAQPSDLANADPVIDNGLYSTNIFHAVYDQLTSVDGEGALQPRLATEWTASEDAKTWTFTLRDDATFSDGTPVTAEDVRFSFQAVIDAPDSLNKIYTNNIASMTVVDDTHLTFELTAGDAAFTRRVYYISIVPEEYYTSVGSAGFAEAPIGSGPYTFESWTPGVSTVLAANPDYWGGEPAIANVTVEPIADADARLNGLLSGDIDLTAITPAQVASVEGSGYTVAEGQSNQLVYVGFNETSGGPLADADLRSAISLAIDRETIIETIHDGYATVANASSVAPNVNGFDAELPDLAYDPEAAEELVASSGYDGSAITFQYPTGGNVPNSAEVAQAIASQLAEVGITVELEGVEYSSYVLLTSSKSHPGMYITQFSPSMMDASTTLNYLYGPTGYAIFSDPDVDALIVEANATVDVDARNAVIAEIWALNAERTHLANIDYTVGTYGVAPGLDWTPRADGHVDWREASWQ</sequence>
<evidence type="ECO:0000313" key="4">
    <source>
        <dbReference type="Proteomes" id="UP000464597"/>
    </source>
</evidence>
<dbReference type="InterPro" id="IPR039424">
    <property type="entry name" value="SBP_5"/>
</dbReference>
<proteinExistence type="predicted"/>
<accession>A0ABX6H383</accession>
<keyword evidence="4" id="KW-1185">Reference proteome</keyword>
<feature type="chain" id="PRO_5047427081" description="Solute-binding protein family 5 domain-containing protein" evidence="1">
    <location>
        <begin position="43"/>
        <end position="521"/>
    </location>
</feature>
<reference evidence="4" key="1">
    <citation type="submission" date="2019-12" db="EMBL/GenBank/DDBJ databases">
        <title>Complete and draft genome sequences of new strains and members of some known species of the genus Rathayibacter isolated from plants.</title>
        <authorList>
            <person name="Tarlachkov S.V."/>
            <person name="Starodumova I.P."/>
            <person name="Dorofeeva L.V."/>
            <person name="Prisyazhnaya N.V."/>
            <person name="Leyn S."/>
            <person name="Zlamal J."/>
            <person name="Elan M."/>
            <person name="Osterman A.L."/>
            <person name="Nadler S."/>
            <person name="Subbotin S.A."/>
            <person name="Evtushenko L.I."/>
        </authorList>
    </citation>
    <scope>NUCLEOTIDE SEQUENCE [LARGE SCALE GENOMIC DNA]</scope>
    <source>
        <strain evidence="4">VKM Ac-2802</strain>
    </source>
</reference>
<dbReference type="Gene3D" id="3.10.105.10">
    <property type="entry name" value="Dipeptide-binding Protein, Domain 3"/>
    <property type="match status" value="1"/>
</dbReference>
<dbReference type="InterPro" id="IPR030678">
    <property type="entry name" value="Peptide/Ni-bd"/>
</dbReference>
<dbReference type="Pfam" id="PF00496">
    <property type="entry name" value="SBP_bac_5"/>
    <property type="match status" value="1"/>
</dbReference>
<feature type="domain" description="Solute-binding protein family 5" evidence="2">
    <location>
        <begin position="93"/>
        <end position="445"/>
    </location>
</feature>
<dbReference type="PROSITE" id="PS51318">
    <property type="entry name" value="TAT"/>
    <property type="match status" value="1"/>
</dbReference>
<dbReference type="EMBL" id="CP047180">
    <property type="protein sequence ID" value="QHC64142.1"/>
    <property type="molecule type" value="Genomic_DNA"/>
</dbReference>
<dbReference type="RefSeq" id="WP_159423587.1">
    <property type="nucleotide sequence ID" value="NZ_CP047180.1"/>
</dbReference>
<keyword evidence="1" id="KW-0732">Signal</keyword>
<evidence type="ECO:0000256" key="1">
    <source>
        <dbReference type="SAM" id="SignalP"/>
    </source>
</evidence>
<feature type="signal peptide" evidence="1">
    <location>
        <begin position="1"/>
        <end position="42"/>
    </location>
</feature>
<evidence type="ECO:0000313" key="3">
    <source>
        <dbReference type="EMBL" id="QHC64142.1"/>
    </source>
</evidence>
<dbReference type="SUPFAM" id="SSF53850">
    <property type="entry name" value="Periplasmic binding protein-like II"/>
    <property type="match status" value="1"/>
</dbReference>
<name>A0ABX6H383_9MICO</name>
<dbReference type="PANTHER" id="PTHR30290">
    <property type="entry name" value="PERIPLASMIC BINDING COMPONENT OF ABC TRANSPORTER"/>
    <property type="match status" value="1"/>
</dbReference>
<evidence type="ECO:0000259" key="2">
    <source>
        <dbReference type="Pfam" id="PF00496"/>
    </source>
</evidence>
<dbReference type="Gene3D" id="3.40.190.10">
    <property type="entry name" value="Periplasmic binding protein-like II"/>
    <property type="match status" value="1"/>
</dbReference>
<gene>
    <name evidence="3" type="ORF">GSU69_16595</name>
</gene>
<protein>
    <recommendedName>
        <fullName evidence="2">Solute-binding protein family 5 domain-containing protein</fullName>
    </recommendedName>
</protein>
<dbReference type="InterPro" id="IPR006311">
    <property type="entry name" value="TAT_signal"/>
</dbReference>